<feature type="transmembrane region" description="Helical" evidence="1">
    <location>
        <begin position="77"/>
        <end position="98"/>
    </location>
</feature>
<protein>
    <submittedName>
        <fullName evidence="2">Uncharacterized protein</fullName>
    </submittedName>
</protein>
<gene>
    <name evidence="2" type="ORF">TUBRATIS_30540</name>
</gene>
<evidence type="ECO:0000313" key="3">
    <source>
        <dbReference type="Proteomes" id="UP000282876"/>
    </source>
</evidence>
<evidence type="ECO:0000256" key="1">
    <source>
        <dbReference type="SAM" id="Phobius"/>
    </source>
</evidence>
<keyword evidence="1" id="KW-1133">Transmembrane helix</keyword>
<accession>A0A437AHH8</accession>
<keyword evidence="3" id="KW-1185">Reference proteome</keyword>
<keyword evidence="1" id="KW-0472">Membrane</keyword>
<feature type="transmembrane region" description="Helical" evidence="1">
    <location>
        <begin position="45"/>
        <end position="65"/>
    </location>
</feature>
<name>A0A437AHH8_9MICR</name>
<proteinExistence type="predicted"/>
<organism evidence="2 3">
    <name type="scientific">Tubulinosema ratisbonensis</name>
    <dbReference type="NCBI Taxonomy" id="291195"/>
    <lineage>
        <taxon>Eukaryota</taxon>
        <taxon>Fungi</taxon>
        <taxon>Fungi incertae sedis</taxon>
        <taxon>Microsporidia</taxon>
        <taxon>Tubulinosematoidea</taxon>
        <taxon>Tubulinosematidae</taxon>
        <taxon>Tubulinosema</taxon>
    </lineage>
</organism>
<dbReference type="AlphaFoldDB" id="A0A437AHH8"/>
<evidence type="ECO:0000313" key="2">
    <source>
        <dbReference type="EMBL" id="RVD90519.1"/>
    </source>
</evidence>
<dbReference type="Proteomes" id="UP000282876">
    <property type="component" value="Unassembled WGS sequence"/>
</dbReference>
<feature type="transmembrane region" description="Helical" evidence="1">
    <location>
        <begin position="138"/>
        <end position="157"/>
    </location>
</feature>
<dbReference type="VEuPathDB" id="MicrosporidiaDB:TUBRATIS_30540"/>
<comment type="caution">
    <text evidence="2">The sequence shown here is derived from an EMBL/GenBank/DDBJ whole genome shotgun (WGS) entry which is preliminary data.</text>
</comment>
<reference evidence="2 3" key="1">
    <citation type="submission" date="2018-10" db="EMBL/GenBank/DDBJ databases">
        <title>Draft genome sequence of the microsporidian Tubulinosema ratisbonensis.</title>
        <authorList>
            <person name="Polonais V."/>
            <person name="Peyretaillade E."/>
            <person name="Niehus S."/>
            <person name="Wawrzyniak I."/>
            <person name="Franchet A."/>
            <person name="Gaspin C."/>
            <person name="Reichstadt M."/>
            <person name="Belser C."/>
            <person name="Labadie K."/>
            <person name="Delbac F."/>
            <person name="Ferrandon D."/>
        </authorList>
    </citation>
    <scope>NUCLEOTIDE SEQUENCE [LARGE SCALE GENOMIC DNA]</scope>
    <source>
        <strain evidence="2 3">Franzen</strain>
    </source>
</reference>
<keyword evidence="1" id="KW-0812">Transmembrane</keyword>
<sequence length="169" mass="19468">MLTFFTRIVQLSIIPSELVKICETCINFDSMLYSALKNFTEFPTLQIVILATFLGLFCTILLAFCDFYTIKGKKLKYYFSFICLVNFIWLLTLSLLVQHFEGKIFTICLLCYSAKILYELIIPLGIKDILNEYPNQSVIELWLCLVFIINNTIQASIAEQSVLTKNSLN</sequence>
<dbReference type="EMBL" id="RCSS01000871">
    <property type="protein sequence ID" value="RVD90519.1"/>
    <property type="molecule type" value="Genomic_DNA"/>
</dbReference>
<feature type="transmembrane region" description="Helical" evidence="1">
    <location>
        <begin position="104"/>
        <end position="126"/>
    </location>
</feature>